<dbReference type="Pfam" id="PF24597">
    <property type="entry name" value="TPR_DOP1_M"/>
    <property type="match status" value="1"/>
</dbReference>
<dbReference type="OrthoDB" id="297643at2759"/>
<dbReference type="SUPFAM" id="SSF48371">
    <property type="entry name" value="ARM repeat"/>
    <property type="match status" value="2"/>
</dbReference>
<dbReference type="GO" id="GO:0005829">
    <property type="term" value="C:cytosol"/>
    <property type="evidence" value="ECO:0007669"/>
    <property type="project" value="GOC"/>
</dbReference>
<evidence type="ECO:0000259" key="9">
    <source>
        <dbReference type="Pfam" id="PF24597"/>
    </source>
</evidence>
<evidence type="ECO:0000259" key="10">
    <source>
        <dbReference type="Pfam" id="PF24598"/>
    </source>
</evidence>
<keyword evidence="12" id="KW-1185">Reference proteome</keyword>
<sequence length="1719" mass="189373">MAALDGRRSWRNQLGADDSPAKKDKHYRKYASAVERALALFETTLQEWADYISFLNRLLKALQSRPPSINAIPSKALVAKRLAQCLNPSLPSGVHQKTLEVYNHIFSVIGKEGLSQDLPLYLPSLASTLSFASLSVRTPYLDLLEAHFVGLHPRALRPAMKSIVLALLPGLEEETSEDEQIAGSHSTGDDFFWQCFFLASITGQTRRLGALAYLTRNLPKLADEGSPDAKGDSEVARRLASIVTSPEPGLLIRCFAAGLGDEQLLIQRGYLDLLVTHLPLDASVLQSKAKQTDLQLLLRAASGVVTRRDMSLNRRLWAWLLGPEPPHADGELPLESPSADNPQYLTSKTSYFEEHGLQPLTQALLAAINTTQKQTPVERARPYRVCLSHGQVGNCVRSYKSQAGSKADFHEVLRSASVFFDGVESGLIYGEIVRLLAEAVGPGDASYAQRIEKLNLVNFIISSFNIREEEMVTIHAPLAALSILCMLENAKDRPLNIAVALLDLVPMRAFPSGSEGRNGRKSKSDTSAAPLSDTEVLKRISAFYVEEQGAVDNAPLPFHGSEVAELLLHKSSKLSYEALALPESFRDLSVRVRILVLLLLKIPEEYEWDTESILSSIRKGLQSPHPQNRDIEAAIAGLMIEKDIGGTFATRPSEPGRSFSVLWSHTLQDSPSHMERRGSKTPITEHKLFAMPRLAGLDHYDVMLTQPLFLMLDALLDERTQLFMAAKAWLSTMVGIDRLLLVFISKFIDTPFLQSQRLTTDGPTTASIQMTDDDDLDICLYQLRTLSNVLRWAPESVWAVLDLTTVPDESGRPDASKITGTEVETSMQQIFAQVCLRCISLRTSAENSALAAQTSQLARIALTVLHQILLNPYAPRLSLPDIEEVLIDRLIESLNGPDPYIQILLLDVVYASLKLHPTAAPEQPASPSSEKRSVILDPSKRVPLPIATDPPSHTKPPPPSLLKCLRAGLSSPSSRPVLESWIGFLTECLSMYSDALFQILIPLVETLCSQIDGSFRALRGMFRQSASSARTESSGPESTLISLLNGLEEVLASAHARLLIEEARAQAVKTPDQQQSFFGNMVSGVFASDTHHSRSATANDRLTVHLAFQDAIRMCFTIWHWGQGDEAKLLDPSSAASFNYTSLRMRNRARRLLEHLFAAETLECLETLVGIWCRSYSEPTEEAAGVFKLLAALDGSRPKSTIPAIFNAIYSRTNPSVLEASRMSTLTIDLQDTDLVIFLVDYTRSLDDDAMDEIWADCVTFLRDLLANPFPHRQTLPSLLEFAAILGEKVDNTNFGEQRKMRRELGDIFLRLLTALFTTRPVTFSESSSLSEKTKADIPHIPTPAERADDVVGILSTIVPNLPKILVESDRVLSAATTISSNAIGPAIRSKNFPDTVTKSTLNLFYELSKVPNNQKASKKDIGDAFNDAKFFSSDLRLVQSDWLPLLRQWVVSDKERLPEILGRISPPTTAGIVFGVGATSARLEADRKTQLNLRRIATLILATPEDAFASDLAVISEKLTELLGATATSSPSSTTRAEVYMVIRALVLKTSAIHLAMLWPVVNAELHSAISSVVAPDHSAASETYMNASVLQACKLLDLLICVAPDDFQLHEWLFVTDTIEAVYRVRFPQLRPRNGFSGSNGREQPSTPAASGTGGISDEVGLERRDELVAKVLRPFFGQLSIFAFESTYAMGALDRERCVEGLLRDLFDEKMIVKGL</sequence>
<dbReference type="InterPro" id="IPR007249">
    <property type="entry name" value="DOP1_N"/>
</dbReference>
<organism evidence="11 12">
    <name type="scientific">Parascedosporium putredinis</name>
    <dbReference type="NCBI Taxonomy" id="1442378"/>
    <lineage>
        <taxon>Eukaryota</taxon>
        <taxon>Fungi</taxon>
        <taxon>Dikarya</taxon>
        <taxon>Ascomycota</taxon>
        <taxon>Pezizomycotina</taxon>
        <taxon>Sordariomycetes</taxon>
        <taxon>Hypocreomycetidae</taxon>
        <taxon>Microascales</taxon>
        <taxon>Microascaceae</taxon>
        <taxon>Parascedosporium</taxon>
    </lineage>
</organism>
<evidence type="ECO:0000256" key="6">
    <source>
        <dbReference type="ARBA" id="ARBA00046326"/>
    </source>
</evidence>
<accession>A0A9P1MCK8</accession>
<dbReference type="GO" id="GO:0015031">
    <property type="term" value="P:protein transport"/>
    <property type="evidence" value="ECO:0007669"/>
    <property type="project" value="UniProtKB-KW"/>
</dbReference>
<dbReference type="InterPro" id="IPR056457">
    <property type="entry name" value="DOP1_C"/>
</dbReference>
<feature type="region of interest" description="Disordered" evidence="7">
    <location>
        <begin position="1"/>
        <end position="22"/>
    </location>
</feature>
<dbReference type="GO" id="GO:0006895">
    <property type="term" value="P:Golgi to endosome transport"/>
    <property type="evidence" value="ECO:0007669"/>
    <property type="project" value="InterPro"/>
</dbReference>
<proteinExistence type="inferred from homology"/>
<feature type="compositionally biased region" description="Polar residues" evidence="7">
    <location>
        <begin position="1638"/>
        <end position="1652"/>
    </location>
</feature>
<evidence type="ECO:0000259" key="8">
    <source>
        <dbReference type="Pfam" id="PF04118"/>
    </source>
</evidence>
<dbReference type="Proteomes" id="UP000838763">
    <property type="component" value="Unassembled WGS sequence"/>
</dbReference>
<dbReference type="PANTHER" id="PTHR14042">
    <property type="entry name" value="DOPEY-RELATED"/>
    <property type="match status" value="1"/>
</dbReference>
<dbReference type="InterPro" id="IPR016024">
    <property type="entry name" value="ARM-type_fold"/>
</dbReference>
<evidence type="ECO:0000256" key="1">
    <source>
        <dbReference type="ARBA" id="ARBA00004395"/>
    </source>
</evidence>
<keyword evidence="3" id="KW-0653">Protein transport</keyword>
<dbReference type="Pfam" id="PF24598">
    <property type="entry name" value="DOP1_C"/>
    <property type="match status" value="1"/>
</dbReference>
<dbReference type="GO" id="GO:0000139">
    <property type="term" value="C:Golgi membrane"/>
    <property type="evidence" value="ECO:0007669"/>
    <property type="project" value="UniProtKB-SubCell"/>
</dbReference>
<evidence type="ECO:0000256" key="3">
    <source>
        <dbReference type="ARBA" id="ARBA00022927"/>
    </source>
</evidence>
<evidence type="ECO:0000256" key="2">
    <source>
        <dbReference type="ARBA" id="ARBA00022448"/>
    </source>
</evidence>
<dbReference type="EMBL" id="CALLCH030000015">
    <property type="protein sequence ID" value="CAI4216447.1"/>
    <property type="molecule type" value="Genomic_DNA"/>
</dbReference>
<evidence type="ECO:0000256" key="7">
    <source>
        <dbReference type="SAM" id="MobiDB-lite"/>
    </source>
</evidence>
<comment type="similarity">
    <text evidence="6">Belongs to the DOP1 family.</text>
</comment>
<comment type="subcellular location">
    <subcellularLocation>
        <location evidence="1">Golgi apparatus membrane</location>
        <topology evidence="1">Peripheral membrane protein</topology>
    </subcellularLocation>
</comment>
<feature type="domain" description="DOP1 N-terminal" evidence="8">
    <location>
        <begin position="24"/>
        <end position="324"/>
    </location>
</feature>
<reference evidence="11" key="1">
    <citation type="submission" date="2022-11" db="EMBL/GenBank/DDBJ databases">
        <authorList>
            <person name="Scott C."/>
            <person name="Bruce N."/>
        </authorList>
    </citation>
    <scope>NUCLEOTIDE SEQUENCE</scope>
</reference>
<evidence type="ECO:0000256" key="4">
    <source>
        <dbReference type="ARBA" id="ARBA00023034"/>
    </source>
</evidence>
<evidence type="ECO:0000313" key="12">
    <source>
        <dbReference type="Proteomes" id="UP000838763"/>
    </source>
</evidence>
<dbReference type="InterPro" id="IPR040314">
    <property type="entry name" value="DOP1"/>
</dbReference>
<dbReference type="PANTHER" id="PTHR14042:SF24">
    <property type="entry name" value="PROTEIN DOPEY-1 HOMOLOG"/>
    <property type="match status" value="1"/>
</dbReference>
<feature type="domain" description="DOP1-like middle TPR" evidence="9">
    <location>
        <begin position="351"/>
        <end position="544"/>
    </location>
</feature>
<dbReference type="GO" id="GO:0005802">
    <property type="term" value="C:trans-Golgi network"/>
    <property type="evidence" value="ECO:0007669"/>
    <property type="project" value="TreeGrafter"/>
</dbReference>
<dbReference type="Pfam" id="PF04118">
    <property type="entry name" value="Dopey_N"/>
    <property type="match status" value="1"/>
</dbReference>
<dbReference type="InterPro" id="IPR056458">
    <property type="entry name" value="TPR_DOP1_M"/>
</dbReference>
<dbReference type="GO" id="GO:0005768">
    <property type="term" value="C:endosome"/>
    <property type="evidence" value="ECO:0007669"/>
    <property type="project" value="TreeGrafter"/>
</dbReference>
<comment type="caution">
    <text evidence="11">The sequence shown here is derived from an EMBL/GenBank/DDBJ whole genome shotgun (WGS) entry which is preliminary data.</text>
</comment>
<evidence type="ECO:0008006" key="13">
    <source>
        <dbReference type="Google" id="ProtNLM"/>
    </source>
</evidence>
<evidence type="ECO:0000256" key="5">
    <source>
        <dbReference type="ARBA" id="ARBA00023136"/>
    </source>
</evidence>
<name>A0A9P1MCK8_9PEZI</name>
<feature type="domain" description="DOP1-like C-terminal" evidence="10">
    <location>
        <begin position="1238"/>
        <end position="1692"/>
    </location>
</feature>
<keyword evidence="2" id="KW-0813">Transport</keyword>
<feature type="region of interest" description="Disordered" evidence="7">
    <location>
        <begin position="1636"/>
        <end position="1660"/>
    </location>
</feature>
<keyword evidence="5" id="KW-0472">Membrane</keyword>
<gene>
    <name evidence="11" type="ORF">PPNO1_LOCUS6101</name>
</gene>
<keyword evidence="4" id="KW-0333">Golgi apparatus</keyword>
<protein>
    <recommendedName>
        <fullName evidence="13">Dopey N-terminal domain-containing protein</fullName>
    </recommendedName>
</protein>
<evidence type="ECO:0000313" key="11">
    <source>
        <dbReference type="EMBL" id="CAI4216447.1"/>
    </source>
</evidence>